<evidence type="ECO:0000256" key="1">
    <source>
        <dbReference type="ARBA" id="ARBA00004496"/>
    </source>
</evidence>
<dbReference type="Pfam" id="PF03610">
    <property type="entry name" value="EIIA-man"/>
    <property type="match status" value="1"/>
</dbReference>
<feature type="domain" description="PTS EIIA type-4" evidence="8">
    <location>
        <begin position="1"/>
        <end position="125"/>
    </location>
</feature>
<evidence type="ECO:0000259" key="8">
    <source>
        <dbReference type="PROSITE" id="PS51096"/>
    </source>
</evidence>
<keyword evidence="4 9" id="KW-0762">Sugar transport</keyword>
<reference evidence="9 10" key="1">
    <citation type="submission" date="2019-08" db="EMBL/GenBank/DDBJ databases">
        <title>In-depth cultivation of the pig gut microbiome towards novel bacterial diversity and tailored functional studies.</title>
        <authorList>
            <person name="Wylensek D."/>
            <person name="Hitch T.C.A."/>
            <person name="Clavel T."/>
        </authorList>
    </citation>
    <scope>NUCLEOTIDE SEQUENCE [LARGE SCALE GENOMIC DNA]</scope>
    <source>
        <strain evidence="9 10">WCA-389-WT-23D1</strain>
    </source>
</reference>
<dbReference type="CDD" id="cd00006">
    <property type="entry name" value="PTS_IIA_man"/>
    <property type="match status" value="1"/>
</dbReference>
<evidence type="ECO:0000256" key="4">
    <source>
        <dbReference type="ARBA" id="ARBA00022597"/>
    </source>
</evidence>
<dbReference type="RefSeq" id="WP_287847710.1">
    <property type="nucleotide sequence ID" value="NZ_DBEWUL010000123.1"/>
</dbReference>
<sequence length="133" mass="14157">MTGIVVAGHGSYADGILSAIELVAGKPQEIKGVNFTKGQGVEELRENLKWAITCLEAQEILIMVDILGGSPFNVAVQLMAEGVGKRMRLVAGVNMAAVVQAMYGRELYSFDELVPLVVREGKGGILEVPELTA</sequence>
<dbReference type="InterPro" id="IPR051471">
    <property type="entry name" value="Bacterial_PTS_sugar_comp"/>
</dbReference>
<keyword evidence="2" id="KW-0813">Transport</keyword>
<keyword evidence="10" id="KW-1185">Reference proteome</keyword>
<dbReference type="GO" id="GO:0005737">
    <property type="term" value="C:cytoplasm"/>
    <property type="evidence" value="ECO:0007669"/>
    <property type="project" value="UniProtKB-SubCell"/>
</dbReference>
<keyword evidence="7" id="KW-0418">Kinase</keyword>
<evidence type="ECO:0000256" key="2">
    <source>
        <dbReference type="ARBA" id="ARBA00022448"/>
    </source>
</evidence>
<dbReference type="AlphaFoldDB" id="A0A7X2NMB0"/>
<dbReference type="GO" id="GO:0016301">
    <property type="term" value="F:kinase activity"/>
    <property type="evidence" value="ECO:0007669"/>
    <property type="project" value="UniProtKB-KW"/>
</dbReference>
<organism evidence="9 10">
    <name type="scientific">Clostridium porci</name>
    <dbReference type="NCBI Taxonomy" id="2605778"/>
    <lineage>
        <taxon>Bacteria</taxon>
        <taxon>Bacillati</taxon>
        <taxon>Bacillota</taxon>
        <taxon>Clostridia</taxon>
        <taxon>Eubacteriales</taxon>
        <taxon>Clostridiaceae</taxon>
        <taxon>Clostridium</taxon>
    </lineage>
</organism>
<evidence type="ECO:0000313" key="10">
    <source>
        <dbReference type="Proteomes" id="UP000429958"/>
    </source>
</evidence>
<keyword evidence="5" id="KW-0808">Transferase</keyword>
<comment type="subcellular location">
    <subcellularLocation>
        <location evidence="1">Cytoplasm</location>
    </subcellularLocation>
</comment>
<protein>
    <submittedName>
        <fullName evidence="9">PTS sugar transporter subunit IIA</fullName>
    </submittedName>
</protein>
<dbReference type="EMBL" id="VUMD01000008">
    <property type="protein sequence ID" value="MSS36958.1"/>
    <property type="molecule type" value="Genomic_DNA"/>
</dbReference>
<comment type="caution">
    <text evidence="9">The sequence shown here is derived from an EMBL/GenBank/DDBJ whole genome shotgun (WGS) entry which is preliminary data.</text>
</comment>
<name>A0A7X2NMB0_9CLOT</name>
<dbReference type="InterPro" id="IPR033887">
    <property type="entry name" value="PTS_IIA_man"/>
</dbReference>
<evidence type="ECO:0000256" key="5">
    <source>
        <dbReference type="ARBA" id="ARBA00022679"/>
    </source>
</evidence>
<dbReference type="SUPFAM" id="SSF53062">
    <property type="entry name" value="PTS system fructose IIA component-like"/>
    <property type="match status" value="1"/>
</dbReference>
<accession>A0A7X2NMB0</accession>
<dbReference type="Proteomes" id="UP000429958">
    <property type="component" value="Unassembled WGS sequence"/>
</dbReference>
<dbReference type="InterPro" id="IPR036662">
    <property type="entry name" value="PTS_EIIA_man-typ_sf"/>
</dbReference>
<keyword evidence="3" id="KW-0963">Cytoplasm</keyword>
<dbReference type="PANTHER" id="PTHR33799">
    <property type="entry name" value="PTS PERMEASE-RELATED-RELATED"/>
    <property type="match status" value="1"/>
</dbReference>
<evidence type="ECO:0000256" key="7">
    <source>
        <dbReference type="ARBA" id="ARBA00022777"/>
    </source>
</evidence>
<evidence type="ECO:0000313" key="9">
    <source>
        <dbReference type="EMBL" id="MSS36958.1"/>
    </source>
</evidence>
<evidence type="ECO:0000256" key="6">
    <source>
        <dbReference type="ARBA" id="ARBA00022683"/>
    </source>
</evidence>
<evidence type="ECO:0000256" key="3">
    <source>
        <dbReference type="ARBA" id="ARBA00022490"/>
    </source>
</evidence>
<proteinExistence type="predicted"/>
<dbReference type="GO" id="GO:0016020">
    <property type="term" value="C:membrane"/>
    <property type="evidence" value="ECO:0007669"/>
    <property type="project" value="InterPro"/>
</dbReference>
<dbReference type="PROSITE" id="PS51096">
    <property type="entry name" value="PTS_EIIA_TYPE_4"/>
    <property type="match status" value="1"/>
</dbReference>
<dbReference type="InterPro" id="IPR004701">
    <property type="entry name" value="PTS_EIIA_man-typ"/>
</dbReference>
<dbReference type="Gene3D" id="3.40.50.510">
    <property type="entry name" value="Phosphotransferase system, mannose-type IIA component"/>
    <property type="match status" value="1"/>
</dbReference>
<dbReference type="PANTHER" id="PTHR33799:SF1">
    <property type="entry name" value="PTS SYSTEM MANNOSE-SPECIFIC EIIAB COMPONENT-RELATED"/>
    <property type="match status" value="1"/>
</dbReference>
<keyword evidence="6" id="KW-0598">Phosphotransferase system</keyword>
<gene>
    <name evidence="9" type="ORF">FYJ39_10295</name>
</gene>
<dbReference type="GO" id="GO:0009401">
    <property type="term" value="P:phosphoenolpyruvate-dependent sugar phosphotransferase system"/>
    <property type="evidence" value="ECO:0007669"/>
    <property type="project" value="UniProtKB-KW"/>
</dbReference>